<evidence type="ECO:0000256" key="15">
    <source>
        <dbReference type="PROSITE-ProRule" id="PRU01161"/>
    </source>
</evidence>
<proteinExistence type="inferred from homology"/>
<protein>
    <recommendedName>
        <fullName evidence="4 16">Lysophospholipase NTE1</fullName>
        <ecNumber evidence="3 16">3.1.1.5</ecNumber>
    </recommendedName>
    <alternativeName>
        <fullName evidence="16">Intracellular phospholipase B</fullName>
    </alternativeName>
</protein>
<feature type="active site" description="Proton acceptor" evidence="15">
    <location>
        <position position="1393"/>
    </location>
</feature>
<dbReference type="GO" id="GO:0005789">
    <property type="term" value="C:endoplasmic reticulum membrane"/>
    <property type="evidence" value="ECO:0007669"/>
    <property type="project" value="UniProtKB-SubCell"/>
</dbReference>
<dbReference type="InterPro" id="IPR016035">
    <property type="entry name" value="Acyl_Trfase/lysoPLipase"/>
</dbReference>
<feature type="active site" description="Nucleophile" evidence="15">
    <location>
        <position position="1275"/>
    </location>
</feature>
<evidence type="ECO:0000256" key="10">
    <source>
        <dbReference type="ARBA" id="ARBA00022989"/>
    </source>
</evidence>
<evidence type="ECO:0000256" key="3">
    <source>
        <dbReference type="ARBA" id="ARBA00013274"/>
    </source>
</evidence>
<evidence type="ECO:0000256" key="12">
    <source>
        <dbReference type="ARBA" id="ARBA00023136"/>
    </source>
</evidence>
<dbReference type="PROSITE" id="PS51635">
    <property type="entry name" value="PNPLA"/>
    <property type="match status" value="1"/>
</dbReference>
<evidence type="ECO:0000313" key="21">
    <source>
        <dbReference type="Proteomes" id="UP000016923"/>
    </source>
</evidence>
<feature type="region of interest" description="Disordered" evidence="17">
    <location>
        <begin position="642"/>
        <end position="663"/>
    </location>
</feature>
<comment type="similarity">
    <text evidence="2 16">Belongs to the NTE family.</text>
</comment>
<feature type="compositionally biased region" description="Polar residues" evidence="17">
    <location>
        <begin position="785"/>
        <end position="794"/>
    </location>
</feature>
<feature type="short sequence motif" description="GXSXG" evidence="15">
    <location>
        <begin position="1273"/>
        <end position="1277"/>
    </location>
</feature>
<dbReference type="GO" id="GO:0004622">
    <property type="term" value="F:phosphatidylcholine lysophospholipase activity"/>
    <property type="evidence" value="ECO:0007669"/>
    <property type="project" value="UniProtKB-EC"/>
</dbReference>
<evidence type="ECO:0000256" key="5">
    <source>
        <dbReference type="ARBA" id="ARBA00022692"/>
    </source>
</evidence>
<dbReference type="FunFam" id="3.40.1090.10:FF:000018">
    <property type="entry name" value="Lysophospholipase NTE1"/>
    <property type="match status" value="1"/>
</dbReference>
<evidence type="ECO:0000256" key="9">
    <source>
        <dbReference type="ARBA" id="ARBA00022963"/>
    </source>
</evidence>
<organism evidence="20 21">
    <name type="scientific">Ophiostoma piceae (strain UAMH 11346)</name>
    <name type="common">Sap stain fungus</name>
    <dbReference type="NCBI Taxonomy" id="1262450"/>
    <lineage>
        <taxon>Eukaryota</taxon>
        <taxon>Fungi</taxon>
        <taxon>Dikarya</taxon>
        <taxon>Ascomycota</taxon>
        <taxon>Pezizomycotina</taxon>
        <taxon>Sordariomycetes</taxon>
        <taxon>Sordariomycetidae</taxon>
        <taxon>Ophiostomatales</taxon>
        <taxon>Ophiostomataceae</taxon>
        <taxon>Ophiostoma</taxon>
    </lineage>
</organism>
<evidence type="ECO:0000256" key="1">
    <source>
        <dbReference type="ARBA" id="ARBA00004477"/>
    </source>
</evidence>
<dbReference type="VEuPathDB" id="FungiDB:F503_08788"/>
<dbReference type="Proteomes" id="UP000016923">
    <property type="component" value="Unassembled WGS sequence"/>
</dbReference>
<evidence type="ECO:0000256" key="8">
    <source>
        <dbReference type="ARBA" id="ARBA00022824"/>
    </source>
</evidence>
<feature type="transmembrane region" description="Helical" evidence="16">
    <location>
        <begin position="62"/>
        <end position="84"/>
    </location>
</feature>
<dbReference type="EMBL" id="KE148177">
    <property type="protein sequence ID" value="EPE02563.1"/>
    <property type="molecule type" value="Genomic_DNA"/>
</dbReference>
<dbReference type="FunFam" id="2.60.120.10:FF:000062">
    <property type="entry name" value="Lysophospholipase NTE1"/>
    <property type="match status" value="1"/>
</dbReference>
<evidence type="ECO:0000256" key="4">
    <source>
        <dbReference type="ARBA" id="ARBA00018317"/>
    </source>
</evidence>
<evidence type="ECO:0000256" key="13">
    <source>
        <dbReference type="ARBA" id="ARBA00024965"/>
    </source>
</evidence>
<keyword evidence="11 15" id="KW-0443">Lipid metabolism</keyword>
<feature type="region of interest" description="Disordered" evidence="17">
    <location>
        <begin position="755"/>
        <end position="803"/>
    </location>
</feature>
<keyword evidence="21" id="KW-1185">Reference proteome</keyword>
<feature type="compositionally biased region" description="Polar residues" evidence="17">
    <location>
        <begin position="299"/>
        <end position="314"/>
    </location>
</feature>
<feature type="region of interest" description="Disordered" evidence="17">
    <location>
        <begin position="337"/>
        <end position="385"/>
    </location>
</feature>
<feature type="transmembrane region" description="Helical" evidence="16">
    <location>
        <begin position="96"/>
        <end position="127"/>
    </location>
</feature>
<sequence>MNSAADRMSSSSTVTSSLAAEAASTAAAAIAQSFSAAAGDALSSAVMTASDVAASHGSSSWIGLFARLILWVLHLVSVILYFVLKLATFSLPTLLFTLFSTTLTVTMNATTLMLIFVALFFTASWFVRYRYLNMYARLPPEPQRKEPDIDLFPDTHDDGIKSGLSSYLDEFLSAIKIFGYLERPVFHELTRSMMTRKLIAGETLNLQEEKGFCIVVDGLVEIFVKSAGADDKRRTTRTGSRRGPSLETESSEDENDDSGNQRYQLLTEVRNGTSMSSLFSLMSLFTEDISLRVAEDDSMPSTPSMPGRPNTSRFPPSAGFQTPRDLRAPFSKPFGTQIVAEPGEMPGSAAHTPGGSELPQVPHMNLDSPRPQRPQRPPLRRTMTNSAHPDIIARATVDTTIAIIPASAFRRLIRIYPKATSHIVHVILSRFQRVTLATAYNYLGLSGEVLQTEENMHKFTMCHLPNFLRGDALDRLKEKFSRERERIGEDALEKGIALHNPATGRRKRSTTTLRKEAALHSLERQRPASTATSIDVLSQERGPMSSNNPGDLAVNAAISHYPMSSDRPGSSFVSSGSAQFGSDLFQADSAARSPLAQRTFNPFGTQKPSRMSIDSREGINEDNIFRESVLECMFKAIGLNSTTSTSREAESTEASPRLGSQESFRHRTNVGNNAFGFMDPFAGSADGDAESITSGGVTSNAPPTVQALAHDMVEEVEIVFFPKGSILVEQGERNPGLYYIIDGFLDVCMPTGPSSSNDILPSSSTSNDTPSSSLFPPNVNPFKPHSSSKPSNGTDSRKKTKNRRSVSLIKPGGLAGYIGTVSSYRSFIDVVAKTDVYVGFLPRASIERIVDKYPIVLLTMAKRLTHILPRLILHIDFALEWLQVNAGQVIYHKEQESEAIYIVLNGRLRLVDDRKDGRVGVLAEFGQGESVGELEVLTESARAGTLHAIRDTELVKFPRTLFNSLAQEHPNITIKISKIIASRMRNLMDNPAATIRQLEGSIPNSEKGSSTDNLRTVAILPVTSGVPVVEFGNKLMNALGQVGTPNGATSLNQAAILNHLGKHAFNKMGKLKLSQYLADLEEKYSLVVYVADTSVNSPWTQTCITQADCILLVGLAEGSSEIGEYERFMLGMKSTARKLLVMLHAERYSASGLTRSWLKNRVWINGGHYHVQMPFDHQTVPMHQTPKRFGPSLKQRVQILQAEIQKYTSRKVRHSPFYAPDAPFKGDFHRLARRLCGKSIGLVLGGGGARGLAQVGIIRALEDAGIPIDMVGGTSIGSFIGALYARHADVVPIFGLSKKFAGRMASMWRFALDLTYPSASYTTGHEFNRGIFKSFGKAQIEDFWLEYYCNTTNISKSRAEFHTSGYAWRYVRASMSLAGLLPPLCDEGSMLLDGGYVDNLTVSHMKGLGADVIFAVDVGSLDDDTPQAFGDTLSGFWAFINRWNPLSTTPNPPTLAEIQARLAYVSSVDALERAKTLPGCIYMRPPIDNYGTLEFGKFDEIVQVGYKYGQNFLQKLREDGALPLMEETEEKKAQRRTKAPRRASI</sequence>
<dbReference type="InterPro" id="IPR002641">
    <property type="entry name" value="PNPLA_dom"/>
</dbReference>
<evidence type="ECO:0000259" key="19">
    <source>
        <dbReference type="PROSITE" id="PS51635"/>
    </source>
</evidence>
<accession>S3C8M8</accession>
<comment type="catalytic activity">
    <reaction evidence="14 16">
        <text>a 1-acyl-sn-glycero-3-phosphocholine + H2O = sn-glycerol 3-phosphocholine + a fatty acid + H(+)</text>
        <dbReference type="Rhea" id="RHEA:15177"/>
        <dbReference type="ChEBI" id="CHEBI:15377"/>
        <dbReference type="ChEBI" id="CHEBI:15378"/>
        <dbReference type="ChEBI" id="CHEBI:16870"/>
        <dbReference type="ChEBI" id="CHEBI:28868"/>
        <dbReference type="ChEBI" id="CHEBI:58168"/>
        <dbReference type="EC" id="3.1.1.5"/>
    </reaction>
</comment>
<dbReference type="GO" id="GO:0034638">
    <property type="term" value="P:phosphatidylcholine catabolic process"/>
    <property type="evidence" value="ECO:0007669"/>
    <property type="project" value="EnsemblFungi"/>
</dbReference>
<evidence type="ECO:0000256" key="2">
    <source>
        <dbReference type="ARBA" id="ARBA00006636"/>
    </source>
</evidence>
<name>S3C8M8_OPHP1</name>
<dbReference type="eggNOG" id="KOG2968">
    <property type="taxonomic scope" value="Eukaryota"/>
</dbReference>
<evidence type="ECO:0000256" key="17">
    <source>
        <dbReference type="SAM" id="MobiDB-lite"/>
    </source>
</evidence>
<dbReference type="Gene3D" id="2.60.120.10">
    <property type="entry name" value="Jelly Rolls"/>
    <property type="match status" value="3"/>
</dbReference>
<keyword evidence="5 16" id="KW-0812">Transmembrane</keyword>
<feature type="short sequence motif" description="GXGXXG" evidence="15">
    <location>
        <begin position="1246"/>
        <end position="1251"/>
    </location>
</feature>
<dbReference type="Gene3D" id="3.40.1090.10">
    <property type="entry name" value="Cytosolic phospholipase A2 catalytic domain"/>
    <property type="match status" value="2"/>
</dbReference>
<feature type="short sequence motif" description="DGA/G" evidence="15">
    <location>
        <begin position="1393"/>
        <end position="1395"/>
    </location>
</feature>
<dbReference type="InterPro" id="IPR018490">
    <property type="entry name" value="cNMP-bd_dom_sf"/>
</dbReference>
<evidence type="ECO:0000256" key="16">
    <source>
        <dbReference type="RuleBase" id="RU362043"/>
    </source>
</evidence>
<evidence type="ECO:0000259" key="18">
    <source>
        <dbReference type="PROSITE" id="PS50042"/>
    </source>
</evidence>
<comment type="function">
    <text evidence="13">Intracellular phospholipase B that catalyzes the double deacylation of phosphatidylcholine (PC) to glycerophosphocholine (GroPCho). Plays an important role in membrane lipid homeostasis. Responsible for the rapid PC turnover in response to inositol, elevated temperatures, or when choline is present in the growth medium.</text>
</comment>
<dbReference type="InterPro" id="IPR014710">
    <property type="entry name" value="RmlC-like_jellyroll"/>
</dbReference>
<dbReference type="SUPFAM" id="SSF51206">
    <property type="entry name" value="cAMP-binding domain-like"/>
    <property type="match status" value="3"/>
</dbReference>
<dbReference type="STRING" id="1262450.S3C8M8"/>
<reference evidence="20 21" key="1">
    <citation type="journal article" date="2013" name="BMC Genomics">
        <title>The genome and transcriptome of the pine saprophyte Ophiostoma piceae, and a comparison with the bark beetle-associated pine pathogen Grosmannia clavigera.</title>
        <authorList>
            <person name="Haridas S."/>
            <person name="Wang Y."/>
            <person name="Lim L."/>
            <person name="Massoumi Alamouti S."/>
            <person name="Jackman S."/>
            <person name="Docking R."/>
            <person name="Robertson G."/>
            <person name="Birol I."/>
            <person name="Bohlmann J."/>
            <person name="Breuil C."/>
        </authorList>
    </citation>
    <scope>NUCLEOTIDE SEQUENCE [LARGE SCALE GENOMIC DNA]</scope>
    <source>
        <strain evidence="20 21">UAMH 11346</strain>
    </source>
</reference>
<feature type="compositionally biased region" description="Low complexity" evidence="17">
    <location>
        <begin position="755"/>
        <end position="773"/>
    </location>
</feature>
<evidence type="ECO:0000256" key="6">
    <source>
        <dbReference type="ARBA" id="ARBA00022737"/>
    </source>
</evidence>
<dbReference type="OMA" id="SSGYVWR"/>
<dbReference type="InterPro" id="IPR050301">
    <property type="entry name" value="NTE"/>
</dbReference>
<dbReference type="Pfam" id="PF01734">
    <property type="entry name" value="Patatin"/>
    <property type="match status" value="1"/>
</dbReference>
<dbReference type="Pfam" id="PF00027">
    <property type="entry name" value="cNMP_binding"/>
    <property type="match status" value="1"/>
</dbReference>
<dbReference type="PANTHER" id="PTHR14226">
    <property type="entry name" value="NEUROPATHY TARGET ESTERASE/SWISS CHEESE D.MELANOGASTER"/>
    <property type="match status" value="1"/>
</dbReference>
<dbReference type="CDD" id="cd00038">
    <property type="entry name" value="CAP_ED"/>
    <property type="match status" value="2"/>
</dbReference>
<comment type="subcellular location">
    <subcellularLocation>
        <location evidence="1">Endoplasmic reticulum membrane</location>
        <topology evidence="1">Multi-pass membrane protein</topology>
    </subcellularLocation>
</comment>
<dbReference type="PANTHER" id="PTHR14226:SF29">
    <property type="entry name" value="NEUROPATHY TARGET ESTERASE SWS"/>
    <property type="match status" value="1"/>
</dbReference>
<evidence type="ECO:0000256" key="14">
    <source>
        <dbReference type="ARBA" id="ARBA00049531"/>
    </source>
</evidence>
<dbReference type="HOGENOM" id="CLU_000960_1_1_1"/>
<feature type="domain" description="Cyclic nucleotide-binding" evidence="18">
    <location>
        <begin position="711"/>
        <end position="747"/>
    </location>
</feature>
<dbReference type="Pfam" id="PF24179">
    <property type="entry name" value="NTE_Ploop"/>
    <property type="match status" value="1"/>
</dbReference>
<dbReference type="PROSITE" id="PS50042">
    <property type="entry name" value="CNMP_BINDING_3"/>
    <property type="match status" value="2"/>
</dbReference>
<dbReference type="InterPro" id="IPR000595">
    <property type="entry name" value="cNMP-bd_dom"/>
</dbReference>
<gene>
    <name evidence="20" type="ORF">F503_08788</name>
</gene>
<keyword evidence="7 15" id="KW-0378">Hydrolase</keyword>
<evidence type="ECO:0000256" key="11">
    <source>
        <dbReference type="ARBA" id="ARBA00023098"/>
    </source>
</evidence>
<dbReference type="SMART" id="SM00100">
    <property type="entry name" value="cNMP"/>
    <property type="match status" value="2"/>
</dbReference>
<dbReference type="FunFam" id="3.40.1090.10:FF:000007">
    <property type="entry name" value="Lysophospholipase NTE1"/>
    <property type="match status" value="1"/>
</dbReference>
<dbReference type="OrthoDB" id="421051at2759"/>
<keyword evidence="12 16" id="KW-0472">Membrane</keyword>
<feature type="domain" description="PNPLA" evidence="19">
    <location>
        <begin position="1242"/>
        <end position="1406"/>
    </location>
</feature>
<feature type="region of interest" description="Disordered" evidence="17">
    <location>
        <begin position="296"/>
        <end position="325"/>
    </location>
</feature>
<feature type="region of interest" description="Disordered" evidence="17">
    <location>
        <begin position="230"/>
        <end position="260"/>
    </location>
</feature>
<keyword evidence="10 16" id="KW-1133">Transmembrane helix</keyword>
<dbReference type="EC" id="3.1.1.5" evidence="3 16"/>
<dbReference type="InterPro" id="IPR056556">
    <property type="entry name" value="NTE1_P-loop_dom"/>
</dbReference>
<feature type="domain" description="Cyclic nucleotide-binding" evidence="18">
    <location>
        <begin position="863"/>
        <end position="983"/>
    </location>
</feature>
<keyword evidence="6" id="KW-0677">Repeat</keyword>
<keyword evidence="8 16" id="KW-0256">Endoplasmic reticulum</keyword>
<dbReference type="SUPFAM" id="SSF52151">
    <property type="entry name" value="FabD/lysophospholipase-like"/>
    <property type="match status" value="1"/>
</dbReference>
<evidence type="ECO:0000313" key="20">
    <source>
        <dbReference type="EMBL" id="EPE02563.1"/>
    </source>
</evidence>
<dbReference type="GO" id="GO:0071071">
    <property type="term" value="P:regulation of phospholipid biosynthetic process"/>
    <property type="evidence" value="ECO:0007669"/>
    <property type="project" value="EnsemblFungi"/>
</dbReference>
<evidence type="ECO:0000256" key="7">
    <source>
        <dbReference type="ARBA" id="ARBA00022801"/>
    </source>
</evidence>
<keyword evidence="9 15" id="KW-0442">Lipid degradation</keyword>